<dbReference type="InterPro" id="IPR050679">
    <property type="entry name" value="Bact_HTH_transcr_reg"/>
</dbReference>
<keyword evidence="2" id="KW-0238">DNA-binding</keyword>
<dbReference type="FunFam" id="1.10.10.10:FF:000079">
    <property type="entry name" value="GntR family transcriptional regulator"/>
    <property type="match status" value="1"/>
</dbReference>
<name>A0A9W3SL91_LACJH</name>
<dbReference type="InterPro" id="IPR036390">
    <property type="entry name" value="WH_DNA-bd_sf"/>
</dbReference>
<dbReference type="PROSITE" id="PS50949">
    <property type="entry name" value="HTH_GNTR"/>
    <property type="match status" value="1"/>
</dbReference>
<dbReference type="EMBL" id="CP016400">
    <property type="protein sequence ID" value="AOG26258.1"/>
    <property type="molecule type" value="Genomic_DNA"/>
</dbReference>
<dbReference type="PANTHER" id="PTHR44846:SF1">
    <property type="entry name" value="MANNOSYL-D-GLYCERATE TRANSPORT_METABOLISM SYSTEM REPRESSOR MNGR-RELATED"/>
    <property type="match status" value="1"/>
</dbReference>
<feature type="domain" description="HTH gntR-type" evidence="4">
    <location>
        <begin position="4"/>
        <end position="72"/>
    </location>
</feature>
<accession>A0A9W3SL91</accession>
<evidence type="ECO:0000256" key="2">
    <source>
        <dbReference type="ARBA" id="ARBA00023125"/>
    </source>
</evidence>
<evidence type="ECO:0000256" key="1">
    <source>
        <dbReference type="ARBA" id="ARBA00023015"/>
    </source>
</evidence>
<dbReference type="SMART" id="SM00866">
    <property type="entry name" value="UTRA"/>
    <property type="match status" value="1"/>
</dbReference>
<evidence type="ECO:0000313" key="5">
    <source>
        <dbReference type="EMBL" id="AOG26258.1"/>
    </source>
</evidence>
<dbReference type="InterPro" id="IPR028978">
    <property type="entry name" value="Chorismate_lyase_/UTRA_dom_sf"/>
</dbReference>
<evidence type="ECO:0000259" key="4">
    <source>
        <dbReference type="PROSITE" id="PS50949"/>
    </source>
</evidence>
<evidence type="ECO:0000313" key="6">
    <source>
        <dbReference type="Proteomes" id="UP000094691"/>
    </source>
</evidence>
<dbReference type="PANTHER" id="PTHR44846">
    <property type="entry name" value="MANNOSYL-D-GLYCERATE TRANSPORT/METABOLISM SYSTEM REPRESSOR MNGR-RELATED"/>
    <property type="match status" value="1"/>
</dbReference>
<dbReference type="InterPro" id="IPR036388">
    <property type="entry name" value="WH-like_DNA-bd_sf"/>
</dbReference>
<dbReference type="PRINTS" id="PR00035">
    <property type="entry name" value="HTHGNTR"/>
</dbReference>
<sequence length="238" mass="27388">MKDTPKYLAIAEKLKHEIETGEYQPNDQLPKEFDLARSYNVSRITVRNAMKELESQGLIYRIQGAGTYVKERNLMHATVDSNQLELINLKKYKLKLLDFEVGQVIPKITEALNVQPYDIVYTIKRVAMATNKQLVAFQKICIPAKVIQGLNMEMMESSIYPLIQQKLNVKPAKATRKISLVHADQDLIAKGEVKGQVEEKEPLLKWLQKSYLSGGRAFEWNETYYRITKFPIKEAIVL</sequence>
<dbReference type="SUPFAM" id="SSF64288">
    <property type="entry name" value="Chorismate lyase-like"/>
    <property type="match status" value="1"/>
</dbReference>
<keyword evidence="3" id="KW-0804">Transcription</keyword>
<dbReference type="InterPro" id="IPR000524">
    <property type="entry name" value="Tscrpt_reg_HTH_GntR"/>
</dbReference>
<dbReference type="Pfam" id="PF07702">
    <property type="entry name" value="UTRA"/>
    <property type="match status" value="1"/>
</dbReference>
<dbReference type="Gene3D" id="3.40.1410.10">
    <property type="entry name" value="Chorismate lyase-like"/>
    <property type="match status" value="1"/>
</dbReference>
<dbReference type="RefSeq" id="WP_069168703.1">
    <property type="nucleotide sequence ID" value="NZ_CP121285.1"/>
</dbReference>
<protein>
    <submittedName>
        <fullName evidence="5">GntR family transcriptional regulator</fullName>
    </submittedName>
</protein>
<dbReference type="Proteomes" id="UP000094691">
    <property type="component" value="Chromosome"/>
</dbReference>
<organism evidence="5 6">
    <name type="scientific">Lactobacillus johnsonii</name>
    <dbReference type="NCBI Taxonomy" id="33959"/>
    <lineage>
        <taxon>Bacteria</taxon>
        <taxon>Bacillati</taxon>
        <taxon>Bacillota</taxon>
        <taxon>Bacilli</taxon>
        <taxon>Lactobacillales</taxon>
        <taxon>Lactobacillaceae</taxon>
        <taxon>Lactobacillus</taxon>
    </lineage>
</organism>
<dbReference type="Gene3D" id="1.10.10.10">
    <property type="entry name" value="Winged helix-like DNA-binding domain superfamily/Winged helix DNA-binding domain"/>
    <property type="match status" value="1"/>
</dbReference>
<dbReference type="CDD" id="cd07377">
    <property type="entry name" value="WHTH_GntR"/>
    <property type="match status" value="1"/>
</dbReference>
<dbReference type="SUPFAM" id="SSF46785">
    <property type="entry name" value="Winged helix' DNA-binding domain"/>
    <property type="match status" value="1"/>
</dbReference>
<dbReference type="AlphaFoldDB" id="A0A9W3SL91"/>
<dbReference type="GO" id="GO:0045892">
    <property type="term" value="P:negative regulation of DNA-templated transcription"/>
    <property type="evidence" value="ECO:0007669"/>
    <property type="project" value="TreeGrafter"/>
</dbReference>
<dbReference type="Pfam" id="PF00392">
    <property type="entry name" value="GntR"/>
    <property type="match status" value="1"/>
</dbReference>
<dbReference type="GO" id="GO:0003677">
    <property type="term" value="F:DNA binding"/>
    <property type="evidence" value="ECO:0007669"/>
    <property type="project" value="UniProtKB-KW"/>
</dbReference>
<reference evidence="5 6" key="1">
    <citation type="submission" date="2016-07" db="EMBL/GenBank/DDBJ databases">
        <title>Genome sequencing project for further understanding the molecular mechanisms of preventing non-alcoholic fatty liver disease.</title>
        <authorList>
            <person name="Wang H."/>
        </authorList>
    </citation>
    <scope>NUCLEOTIDE SEQUENCE [LARGE SCALE GENOMIC DNA]</scope>
    <source>
        <strain evidence="5 6">BS15</strain>
    </source>
</reference>
<gene>
    <name evidence="5" type="ORF">BBP16_05170</name>
</gene>
<proteinExistence type="predicted"/>
<dbReference type="SMART" id="SM00345">
    <property type="entry name" value="HTH_GNTR"/>
    <property type="match status" value="1"/>
</dbReference>
<keyword evidence="1" id="KW-0805">Transcription regulation</keyword>
<dbReference type="InterPro" id="IPR011663">
    <property type="entry name" value="UTRA"/>
</dbReference>
<dbReference type="GO" id="GO:0003700">
    <property type="term" value="F:DNA-binding transcription factor activity"/>
    <property type="evidence" value="ECO:0007669"/>
    <property type="project" value="InterPro"/>
</dbReference>
<evidence type="ECO:0000256" key="3">
    <source>
        <dbReference type="ARBA" id="ARBA00023163"/>
    </source>
</evidence>